<name>A0A318GXY0_9BURK</name>
<evidence type="ECO:0000256" key="1">
    <source>
        <dbReference type="ARBA" id="ARBA00004127"/>
    </source>
</evidence>
<evidence type="ECO:0000313" key="7">
    <source>
        <dbReference type="Proteomes" id="UP000247811"/>
    </source>
</evidence>
<evidence type="ECO:0000256" key="3">
    <source>
        <dbReference type="ARBA" id="ARBA00022989"/>
    </source>
</evidence>
<keyword evidence="2" id="KW-0812">Transmembrane</keyword>
<dbReference type="InterPro" id="IPR010652">
    <property type="entry name" value="DUF1232"/>
</dbReference>
<organism evidence="6 7">
    <name type="scientific">Sphaerotilus hippei</name>
    <dbReference type="NCBI Taxonomy" id="744406"/>
    <lineage>
        <taxon>Bacteria</taxon>
        <taxon>Pseudomonadati</taxon>
        <taxon>Pseudomonadota</taxon>
        <taxon>Betaproteobacteria</taxon>
        <taxon>Burkholderiales</taxon>
        <taxon>Sphaerotilaceae</taxon>
        <taxon>Sphaerotilus</taxon>
    </lineage>
</organism>
<protein>
    <submittedName>
        <fullName evidence="6">Uncharacterized membrane protein YkvA (DUF1232 family)</fullName>
    </submittedName>
</protein>
<keyword evidence="3" id="KW-1133">Transmembrane helix</keyword>
<evidence type="ECO:0000313" key="6">
    <source>
        <dbReference type="EMBL" id="PXW94701.1"/>
    </source>
</evidence>
<accession>A0A318GXY0</accession>
<reference evidence="6 7" key="1">
    <citation type="submission" date="2018-05" db="EMBL/GenBank/DDBJ databases">
        <title>Genomic Encyclopedia of Type Strains, Phase IV (KMG-IV): sequencing the most valuable type-strain genomes for metagenomic binning, comparative biology and taxonomic classification.</title>
        <authorList>
            <person name="Goeker M."/>
        </authorList>
    </citation>
    <scope>NUCLEOTIDE SEQUENCE [LARGE SCALE GENOMIC DNA]</scope>
    <source>
        <strain evidence="6 7">DSM 566</strain>
    </source>
</reference>
<evidence type="ECO:0000259" key="5">
    <source>
        <dbReference type="Pfam" id="PF06803"/>
    </source>
</evidence>
<dbReference type="EMBL" id="QJJS01000012">
    <property type="protein sequence ID" value="PXW94701.1"/>
    <property type="molecule type" value="Genomic_DNA"/>
</dbReference>
<dbReference type="OrthoDB" id="9804184at2"/>
<comment type="subcellular location">
    <subcellularLocation>
        <location evidence="1">Endomembrane system</location>
        <topology evidence="1">Multi-pass membrane protein</topology>
    </subcellularLocation>
</comment>
<evidence type="ECO:0000256" key="2">
    <source>
        <dbReference type="ARBA" id="ARBA00022692"/>
    </source>
</evidence>
<comment type="caution">
    <text evidence="6">The sequence shown here is derived from an EMBL/GenBank/DDBJ whole genome shotgun (WGS) entry which is preliminary data.</text>
</comment>
<keyword evidence="4" id="KW-0472">Membrane</keyword>
<evidence type="ECO:0000256" key="4">
    <source>
        <dbReference type="ARBA" id="ARBA00023136"/>
    </source>
</evidence>
<feature type="domain" description="DUF1232" evidence="5">
    <location>
        <begin position="38"/>
        <end position="73"/>
    </location>
</feature>
<proteinExistence type="predicted"/>
<dbReference type="Pfam" id="PF06803">
    <property type="entry name" value="DUF1232"/>
    <property type="match status" value="1"/>
</dbReference>
<dbReference type="AlphaFoldDB" id="A0A318GXY0"/>
<keyword evidence="7" id="KW-1185">Reference proteome</keyword>
<gene>
    <name evidence="6" type="ORF">C7444_11216</name>
</gene>
<dbReference type="GO" id="GO:0012505">
    <property type="term" value="C:endomembrane system"/>
    <property type="evidence" value="ECO:0007669"/>
    <property type="project" value="UniProtKB-SubCell"/>
</dbReference>
<dbReference type="Proteomes" id="UP000247811">
    <property type="component" value="Unassembled WGS sequence"/>
</dbReference>
<sequence length="108" mass="12255">MGKFMNLKRLAVMWSALSRDARVLWQALKHPQAPGWLKVCTVLLVGYVLSPIDLIPDFLAIFGWVDDLLIVGFSLRWLLSRLPVRVREDAERAAFGHGATVVEVVDRR</sequence>